<keyword evidence="2" id="KW-1185">Reference proteome</keyword>
<reference evidence="1 2" key="1">
    <citation type="submission" date="2015-01" db="EMBL/GenBank/DDBJ databases">
        <title>Evolution of Trichinella species and genotypes.</title>
        <authorList>
            <person name="Korhonen P.K."/>
            <person name="Edoardo P."/>
            <person name="Giuseppe L.R."/>
            <person name="Gasser R.B."/>
        </authorList>
    </citation>
    <scope>NUCLEOTIDE SEQUENCE [LARGE SCALE GENOMIC DNA]</scope>
    <source>
        <strain evidence="1">ISS120</strain>
    </source>
</reference>
<sequence>MLVFNFVYDFLIFNDVRLYVIKNDIISTNYSSNKFPIICSQLNKWKKCNRTQQSGKIADDSGFSSIQVCIFQTHLLETEHESSKKHLNFSSACFAF</sequence>
<comment type="caution">
    <text evidence="1">The sequence shown here is derived from an EMBL/GenBank/DDBJ whole genome shotgun (WGS) entry which is preliminary data.</text>
</comment>
<name>A0A0V1D6S3_TRIBR</name>
<evidence type="ECO:0000313" key="1">
    <source>
        <dbReference type="EMBL" id="KRY57076.1"/>
    </source>
</evidence>
<accession>A0A0V1D6S3</accession>
<dbReference type="AlphaFoldDB" id="A0A0V1D6S3"/>
<protein>
    <submittedName>
        <fullName evidence="1">Uncharacterized protein</fullName>
    </submittedName>
</protein>
<organism evidence="1 2">
    <name type="scientific">Trichinella britovi</name>
    <name type="common">Parasitic roundworm</name>
    <dbReference type="NCBI Taxonomy" id="45882"/>
    <lineage>
        <taxon>Eukaryota</taxon>
        <taxon>Metazoa</taxon>
        <taxon>Ecdysozoa</taxon>
        <taxon>Nematoda</taxon>
        <taxon>Enoplea</taxon>
        <taxon>Dorylaimia</taxon>
        <taxon>Trichinellida</taxon>
        <taxon>Trichinellidae</taxon>
        <taxon>Trichinella</taxon>
    </lineage>
</organism>
<dbReference type="Proteomes" id="UP000054653">
    <property type="component" value="Unassembled WGS sequence"/>
</dbReference>
<evidence type="ECO:0000313" key="2">
    <source>
        <dbReference type="Proteomes" id="UP000054653"/>
    </source>
</evidence>
<proteinExistence type="predicted"/>
<dbReference type="EMBL" id="JYDI01000035">
    <property type="protein sequence ID" value="KRY57076.1"/>
    <property type="molecule type" value="Genomic_DNA"/>
</dbReference>
<gene>
    <name evidence="1" type="ORF">T03_2301</name>
</gene>